<dbReference type="Proteomes" id="UP000515292">
    <property type="component" value="Chromosome"/>
</dbReference>
<gene>
    <name evidence="4" type="ORF">H3309_11330</name>
</gene>
<dbReference type="EMBL" id="CP059851">
    <property type="protein sequence ID" value="QMW21968.1"/>
    <property type="molecule type" value="Genomic_DNA"/>
</dbReference>
<dbReference type="KEGG" id="sand:H3309_11330"/>
<dbReference type="Gene3D" id="3.50.50.60">
    <property type="entry name" value="FAD/NAD(P)-binding domain"/>
    <property type="match status" value="1"/>
</dbReference>
<evidence type="ECO:0000259" key="3">
    <source>
        <dbReference type="Pfam" id="PF01494"/>
    </source>
</evidence>
<dbReference type="InterPro" id="IPR050407">
    <property type="entry name" value="Geranylgeranyl_reductase"/>
</dbReference>
<dbReference type="SUPFAM" id="SSF51905">
    <property type="entry name" value="FAD/NAD(P)-binding domain"/>
    <property type="match status" value="1"/>
</dbReference>
<dbReference type="PROSITE" id="PS00862">
    <property type="entry name" value="OX2_COVAL_FAD"/>
    <property type="match status" value="1"/>
</dbReference>
<sequence length="379" mass="39279">MNGTLIIGGGLAGAASAALLAKAGQRVTLWERERHPHHKVCGEFLSGEAVAWLRTLDIDVTALGASHLTHVRVTSGSRAVAAKLPFAAAGLSRRVLDEALLDRAAALGAEVERGVTAREIAGDSVQSSHGSVAPARILLATGKHELRGARRDSAGTLNGLVGFKTHLRLLPGQRAALAGHVELHLFPGGYAGLQMVERDAANLCLLLSPERLAASGGSLDGVIDGFVADAPLLAARLHGATALFDRPLAISGVPYGFLHRAAPGETLFRLGDQAAVIPSFCGDGMAIALHSARLAANALLLGQPPAAYHDQVERDVGRPVRLAARAQRLVGTGGSGHPRLLSLAALWPGSLALAARLTRVPGSALRRAGLVQDTRPPPR</sequence>
<dbReference type="InterPro" id="IPR006093">
    <property type="entry name" value="Oxy_OxRdtase_FAD_BS"/>
</dbReference>
<dbReference type="RefSeq" id="WP_182294814.1">
    <property type="nucleotide sequence ID" value="NZ_CP059851.1"/>
</dbReference>
<accession>A0A7G5IF26</accession>
<evidence type="ECO:0000256" key="2">
    <source>
        <dbReference type="ARBA" id="ARBA00023002"/>
    </source>
</evidence>
<dbReference type="PANTHER" id="PTHR42685:SF22">
    <property type="entry name" value="CONDITIONED MEDIUM FACTOR RECEPTOR 1"/>
    <property type="match status" value="1"/>
</dbReference>
<protein>
    <submittedName>
        <fullName evidence="4">NAD(P)-binding protein</fullName>
    </submittedName>
</protein>
<dbReference type="InterPro" id="IPR002938">
    <property type="entry name" value="FAD-bd"/>
</dbReference>
<keyword evidence="5" id="KW-1185">Reference proteome</keyword>
<proteinExistence type="inferred from homology"/>
<comment type="similarity">
    <text evidence="1">Belongs to the oxygen-dependent FAD-linked oxidoreductase family.</text>
</comment>
<evidence type="ECO:0000313" key="4">
    <source>
        <dbReference type="EMBL" id="QMW21968.1"/>
    </source>
</evidence>
<feature type="domain" description="FAD-binding" evidence="3">
    <location>
        <begin position="4"/>
        <end position="118"/>
    </location>
</feature>
<dbReference type="PANTHER" id="PTHR42685">
    <property type="entry name" value="GERANYLGERANYL DIPHOSPHATE REDUCTASE"/>
    <property type="match status" value="1"/>
</dbReference>
<keyword evidence="2" id="KW-0560">Oxidoreductase</keyword>
<reference evidence="4 5" key="1">
    <citation type="submission" date="2020-07" db="EMBL/GenBank/DDBJ databases">
        <title>Complete genome sequence for Sandaracinobacter sp. M6.</title>
        <authorList>
            <person name="Tang Y."/>
            <person name="Liu Q."/>
            <person name="Guo Z."/>
            <person name="Lei P."/>
            <person name="Huang B."/>
        </authorList>
    </citation>
    <scope>NUCLEOTIDE SEQUENCE [LARGE SCALE GENOMIC DNA]</scope>
    <source>
        <strain evidence="4 5">M6</strain>
    </source>
</reference>
<evidence type="ECO:0000256" key="1">
    <source>
        <dbReference type="ARBA" id="ARBA00005466"/>
    </source>
</evidence>
<dbReference type="GO" id="GO:0071949">
    <property type="term" value="F:FAD binding"/>
    <property type="evidence" value="ECO:0007669"/>
    <property type="project" value="InterPro"/>
</dbReference>
<name>A0A7G5IF26_9SPHN</name>
<dbReference type="GO" id="GO:0016491">
    <property type="term" value="F:oxidoreductase activity"/>
    <property type="evidence" value="ECO:0007669"/>
    <property type="project" value="UniProtKB-KW"/>
</dbReference>
<dbReference type="InterPro" id="IPR036188">
    <property type="entry name" value="FAD/NAD-bd_sf"/>
</dbReference>
<dbReference type="AlphaFoldDB" id="A0A7G5IF26"/>
<evidence type="ECO:0000313" key="5">
    <source>
        <dbReference type="Proteomes" id="UP000515292"/>
    </source>
</evidence>
<dbReference type="Pfam" id="PF01494">
    <property type="entry name" value="FAD_binding_3"/>
    <property type="match status" value="1"/>
</dbReference>
<organism evidence="4 5">
    <name type="scientific">Sandaracinobacteroides saxicola</name>
    <dbReference type="NCBI Taxonomy" id="2759707"/>
    <lineage>
        <taxon>Bacteria</taxon>
        <taxon>Pseudomonadati</taxon>
        <taxon>Pseudomonadota</taxon>
        <taxon>Alphaproteobacteria</taxon>
        <taxon>Sphingomonadales</taxon>
        <taxon>Sphingosinicellaceae</taxon>
        <taxon>Sandaracinobacteroides</taxon>
    </lineage>
</organism>